<evidence type="ECO:0000256" key="2">
    <source>
        <dbReference type="ARBA" id="ARBA00023008"/>
    </source>
</evidence>
<reference evidence="4" key="1">
    <citation type="submission" date="2018-05" db="EMBL/GenBank/DDBJ databases">
        <authorList>
            <person name="Lanie J.A."/>
            <person name="Ng W.-L."/>
            <person name="Kazmierczak K.M."/>
            <person name="Andrzejewski T.M."/>
            <person name="Davidsen T.M."/>
            <person name="Wayne K.J."/>
            <person name="Tettelin H."/>
            <person name="Glass J.I."/>
            <person name="Rusch D."/>
            <person name="Podicherti R."/>
            <person name="Tsui H.-C.T."/>
            <person name="Winkler M.E."/>
        </authorList>
    </citation>
    <scope>NUCLEOTIDE SEQUENCE</scope>
</reference>
<keyword evidence="2" id="KW-0186">Copper</keyword>
<dbReference type="InterPro" id="IPR017969">
    <property type="entry name" value="Heavy-metal-associated_CS"/>
</dbReference>
<evidence type="ECO:0000313" key="4">
    <source>
        <dbReference type="EMBL" id="SVC38003.1"/>
    </source>
</evidence>
<dbReference type="FunFam" id="3.30.70.100:FF:000001">
    <property type="entry name" value="ATPase copper transporting beta"/>
    <property type="match status" value="1"/>
</dbReference>
<dbReference type="InterPro" id="IPR006121">
    <property type="entry name" value="HMA_dom"/>
</dbReference>
<sequence length="70" mass="7744">MMRKVLKVEGMTCQHCVQTVSETVGKMAGVQKVDVNLDQKEVTIEFDESQTKLDEVSVQIVEAGFEVVGN</sequence>
<evidence type="ECO:0000259" key="3">
    <source>
        <dbReference type="PROSITE" id="PS50846"/>
    </source>
</evidence>
<dbReference type="PRINTS" id="PR00944">
    <property type="entry name" value="CUEXPORT"/>
</dbReference>
<keyword evidence="1" id="KW-0479">Metal-binding</keyword>
<dbReference type="PANTHER" id="PTHR46594">
    <property type="entry name" value="P-TYPE CATION-TRANSPORTING ATPASE"/>
    <property type="match status" value="1"/>
</dbReference>
<dbReference type="Pfam" id="PF00403">
    <property type="entry name" value="HMA"/>
    <property type="match status" value="1"/>
</dbReference>
<dbReference type="EMBL" id="UINC01088080">
    <property type="protein sequence ID" value="SVC38003.1"/>
    <property type="molecule type" value="Genomic_DNA"/>
</dbReference>
<dbReference type="NCBIfam" id="TIGR00003">
    <property type="entry name" value="copper ion binding protein"/>
    <property type="match status" value="1"/>
</dbReference>
<accession>A0A382LNS0</accession>
<name>A0A382LNS0_9ZZZZ</name>
<dbReference type="SUPFAM" id="SSF55008">
    <property type="entry name" value="HMA, heavy metal-associated domain"/>
    <property type="match status" value="1"/>
</dbReference>
<dbReference type="InterPro" id="IPR000428">
    <property type="entry name" value="Cu-bd"/>
</dbReference>
<dbReference type="PROSITE" id="PS01047">
    <property type="entry name" value="HMA_1"/>
    <property type="match status" value="1"/>
</dbReference>
<dbReference type="GO" id="GO:0006825">
    <property type="term" value="P:copper ion transport"/>
    <property type="evidence" value="ECO:0007669"/>
    <property type="project" value="InterPro"/>
</dbReference>
<dbReference type="GO" id="GO:0005507">
    <property type="term" value="F:copper ion binding"/>
    <property type="evidence" value="ECO:0007669"/>
    <property type="project" value="InterPro"/>
</dbReference>
<dbReference type="Gene3D" id="3.30.70.100">
    <property type="match status" value="1"/>
</dbReference>
<dbReference type="AlphaFoldDB" id="A0A382LNS0"/>
<proteinExistence type="predicted"/>
<dbReference type="PROSITE" id="PS50846">
    <property type="entry name" value="HMA_2"/>
    <property type="match status" value="1"/>
</dbReference>
<dbReference type="InterPro" id="IPR006122">
    <property type="entry name" value="HMA_Cu_ion-bd"/>
</dbReference>
<protein>
    <recommendedName>
        <fullName evidence="3">HMA domain-containing protein</fullName>
    </recommendedName>
</protein>
<dbReference type="InterPro" id="IPR036163">
    <property type="entry name" value="HMA_dom_sf"/>
</dbReference>
<evidence type="ECO:0000256" key="1">
    <source>
        <dbReference type="ARBA" id="ARBA00022723"/>
    </source>
</evidence>
<dbReference type="PANTHER" id="PTHR46594:SF4">
    <property type="entry name" value="P-TYPE CATION-TRANSPORTING ATPASE"/>
    <property type="match status" value="1"/>
</dbReference>
<dbReference type="CDD" id="cd00371">
    <property type="entry name" value="HMA"/>
    <property type="match status" value="1"/>
</dbReference>
<gene>
    <name evidence="4" type="ORF">METZ01_LOCUS290857</name>
</gene>
<feature type="domain" description="HMA" evidence="3">
    <location>
        <begin position="2"/>
        <end position="68"/>
    </location>
</feature>
<organism evidence="4">
    <name type="scientific">marine metagenome</name>
    <dbReference type="NCBI Taxonomy" id="408172"/>
    <lineage>
        <taxon>unclassified sequences</taxon>
        <taxon>metagenomes</taxon>
        <taxon>ecological metagenomes</taxon>
    </lineage>
</organism>